<dbReference type="InterPro" id="IPR005218">
    <property type="entry name" value="Diacylglycerol/lipid_kinase"/>
</dbReference>
<evidence type="ECO:0000256" key="9">
    <source>
        <dbReference type="ARBA" id="ARBA00022842"/>
    </source>
</evidence>
<evidence type="ECO:0000256" key="5">
    <source>
        <dbReference type="ARBA" id="ARBA00022723"/>
    </source>
</evidence>
<keyword evidence="11" id="KW-0594">Phospholipid biosynthesis</keyword>
<dbReference type="InterPro" id="IPR001206">
    <property type="entry name" value="Diacylglycerol_kinase_cat_dom"/>
</dbReference>
<dbReference type="STRING" id="1348253.LK09_08460"/>
<dbReference type="GO" id="GO:0008654">
    <property type="term" value="P:phospholipid biosynthetic process"/>
    <property type="evidence" value="ECO:0007669"/>
    <property type="project" value="UniProtKB-KW"/>
</dbReference>
<keyword evidence="9" id="KW-0460">Magnesium</keyword>
<dbReference type="InterPro" id="IPR045540">
    <property type="entry name" value="YegS/DAGK_C"/>
</dbReference>
<evidence type="ECO:0000313" key="15">
    <source>
        <dbReference type="Proteomes" id="UP000031030"/>
    </source>
</evidence>
<comment type="cofactor">
    <cofactor evidence="1">
        <name>Mg(2+)</name>
        <dbReference type="ChEBI" id="CHEBI:18420"/>
    </cofactor>
</comment>
<name>A0A0B2AB88_9MICO</name>
<evidence type="ECO:0000256" key="4">
    <source>
        <dbReference type="ARBA" id="ARBA00022679"/>
    </source>
</evidence>
<evidence type="ECO:0000256" key="6">
    <source>
        <dbReference type="ARBA" id="ARBA00022741"/>
    </source>
</evidence>
<evidence type="ECO:0000256" key="11">
    <source>
        <dbReference type="ARBA" id="ARBA00023209"/>
    </source>
</evidence>
<proteinExistence type="inferred from homology"/>
<comment type="caution">
    <text evidence="14">The sequence shown here is derived from an EMBL/GenBank/DDBJ whole genome shotgun (WGS) entry which is preliminary data.</text>
</comment>
<dbReference type="AlphaFoldDB" id="A0A0B2AB88"/>
<evidence type="ECO:0000256" key="7">
    <source>
        <dbReference type="ARBA" id="ARBA00022777"/>
    </source>
</evidence>
<keyword evidence="5" id="KW-0479">Metal-binding</keyword>
<keyword evidence="7 14" id="KW-0418">Kinase</keyword>
<dbReference type="NCBIfam" id="TIGR00147">
    <property type="entry name" value="YegS/Rv2252/BmrU family lipid kinase"/>
    <property type="match status" value="1"/>
</dbReference>
<dbReference type="SUPFAM" id="SSF111331">
    <property type="entry name" value="NAD kinase/diacylglycerol kinase-like"/>
    <property type="match status" value="1"/>
</dbReference>
<sequence>MARPRRVAVLVNPAARGRAPRRAVADAVARLVAAGIEAVVVGGVHAADSARMLRGALDEGVDAVVSAGGDGTVHIALQELSGTAVPLAVLPVGTGNDFAAALGIRSVDQALRLILTGRTRAVDVARVDRAGLPSVLFGTILAAGFDSRVNDRANRMRHPRGQARYTLALLAEFTRLHSEPFRVTWTDADGRRHEIADDLVLAAVANGRSYGGGIPIAPDADVADGLLDLVVVRDVSRRRMLRFLPSAYRGTHWRIREVSMQRARMVRIEADGVTGYADGDAVGPLPLTVSVLPGVLRVFSD</sequence>
<evidence type="ECO:0000256" key="3">
    <source>
        <dbReference type="ARBA" id="ARBA00022516"/>
    </source>
</evidence>
<keyword evidence="12" id="KW-1208">Phospholipid metabolism</keyword>
<protein>
    <submittedName>
        <fullName evidence="14">Diacylglycerol kinase</fullName>
    </submittedName>
</protein>
<dbReference type="GO" id="GO:0046872">
    <property type="term" value="F:metal ion binding"/>
    <property type="evidence" value="ECO:0007669"/>
    <property type="project" value="UniProtKB-KW"/>
</dbReference>
<evidence type="ECO:0000256" key="1">
    <source>
        <dbReference type="ARBA" id="ARBA00001946"/>
    </source>
</evidence>
<dbReference type="EMBL" id="JTDK01000006">
    <property type="protein sequence ID" value="KHK98881.1"/>
    <property type="molecule type" value="Genomic_DNA"/>
</dbReference>
<dbReference type="SMART" id="SM00046">
    <property type="entry name" value="DAGKc"/>
    <property type="match status" value="1"/>
</dbReference>
<evidence type="ECO:0000259" key="13">
    <source>
        <dbReference type="PROSITE" id="PS50146"/>
    </source>
</evidence>
<evidence type="ECO:0000313" key="14">
    <source>
        <dbReference type="EMBL" id="KHK98881.1"/>
    </source>
</evidence>
<feature type="domain" description="DAGKc" evidence="13">
    <location>
        <begin position="2"/>
        <end position="131"/>
    </location>
</feature>
<dbReference type="GO" id="GO:0005886">
    <property type="term" value="C:plasma membrane"/>
    <property type="evidence" value="ECO:0007669"/>
    <property type="project" value="TreeGrafter"/>
</dbReference>
<dbReference type="Gene3D" id="2.60.200.40">
    <property type="match status" value="1"/>
</dbReference>
<accession>A0A0B2AB88</accession>
<reference evidence="14 15" key="1">
    <citation type="submission" date="2014-11" db="EMBL/GenBank/DDBJ databases">
        <title>Genome sequence of Microbacterium mangrovi MUSC 115(T).</title>
        <authorList>
            <person name="Lee L.-H."/>
        </authorList>
    </citation>
    <scope>NUCLEOTIDE SEQUENCE [LARGE SCALE GENOMIC DNA]</scope>
    <source>
        <strain evidence="14 15">MUSC 115</strain>
    </source>
</reference>
<dbReference type="Pfam" id="PF19279">
    <property type="entry name" value="YegS_C"/>
    <property type="match status" value="1"/>
</dbReference>
<keyword evidence="3" id="KW-0444">Lipid biosynthesis</keyword>
<evidence type="ECO:0000256" key="12">
    <source>
        <dbReference type="ARBA" id="ARBA00023264"/>
    </source>
</evidence>
<organism evidence="14 15">
    <name type="scientific">Microbacterium mangrovi</name>
    <dbReference type="NCBI Taxonomy" id="1348253"/>
    <lineage>
        <taxon>Bacteria</taxon>
        <taxon>Bacillati</taxon>
        <taxon>Actinomycetota</taxon>
        <taxon>Actinomycetes</taxon>
        <taxon>Micrococcales</taxon>
        <taxon>Microbacteriaceae</taxon>
        <taxon>Microbacterium</taxon>
    </lineage>
</organism>
<keyword evidence="8" id="KW-0067">ATP-binding</keyword>
<dbReference type="InterPro" id="IPR017438">
    <property type="entry name" value="ATP-NAD_kinase_N"/>
</dbReference>
<gene>
    <name evidence="14" type="ORF">LK09_08460</name>
</gene>
<evidence type="ECO:0000256" key="8">
    <source>
        <dbReference type="ARBA" id="ARBA00022840"/>
    </source>
</evidence>
<dbReference type="GO" id="GO:0005524">
    <property type="term" value="F:ATP binding"/>
    <property type="evidence" value="ECO:0007669"/>
    <property type="project" value="UniProtKB-KW"/>
</dbReference>
<dbReference type="PANTHER" id="PTHR12358:SF106">
    <property type="entry name" value="LIPID KINASE YEGS"/>
    <property type="match status" value="1"/>
</dbReference>
<keyword evidence="10" id="KW-0443">Lipid metabolism</keyword>
<dbReference type="OrthoDB" id="142078at2"/>
<keyword evidence="4" id="KW-0808">Transferase</keyword>
<dbReference type="GO" id="GO:0004143">
    <property type="term" value="F:ATP-dependent diacylglycerol kinase activity"/>
    <property type="evidence" value="ECO:0007669"/>
    <property type="project" value="TreeGrafter"/>
</dbReference>
<dbReference type="Pfam" id="PF00781">
    <property type="entry name" value="DAGK_cat"/>
    <property type="match status" value="1"/>
</dbReference>
<dbReference type="PANTHER" id="PTHR12358">
    <property type="entry name" value="SPHINGOSINE KINASE"/>
    <property type="match status" value="1"/>
</dbReference>
<dbReference type="Gene3D" id="3.40.50.10330">
    <property type="entry name" value="Probable inorganic polyphosphate/atp-NAD kinase, domain 1"/>
    <property type="match status" value="1"/>
</dbReference>
<evidence type="ECO:0000256" key="10">
    <source>
        <dbReference type="ARBA" id="ARBA00023098"/>
    </source>
</evidence>
<dbReference type="InterPro" id="IPR016064">
    <property type="entry name" value="NAD/diacylglycerol_kinase_sf"/>
</dbReference>
<evidence type="ECO:0000256" key="2">
    <source>
        <dbReference type="ARBA" id="ARBA00005983"/>
    </source>
</evidence>
<keyword evidence="6" id="KW-0547">Nucleotide-binding</keyword>
<dbReference type="PROSITE" id="PS50146">
    <property type="entry name" value="DAGK"/>
    <property type="match status" value="1"/>
</dbReference>
<dbReference type="Proteomes" id="UP000031030">
    <property type="component" value="Unassembled WGS sequence"/>
</dbReference>
<keyword evidence="15" id="KW-1185">Reference proteome</keyword>
<dbReference type="InterPro" id="IPR050187">
    <property type="entry name" value="Lipid_Phosphate_FormReg"/>
</dbReference>
<comment type="similarity">
    <text evidence="2">Belongs to the diacylglycerol/lipid kinase family.</text>
</comment>